<organism evidence="1 2">
    <name type="scientific">Trichogramma kaykai</name>
    <dbReference type="NCBI Taxonomy" id="54128"/>
    <lineage>
        <taxon>Eukaryota</taxon>
        <taxon>Metazoa</taxon>
        <taxon>Ecdysozoa</taxon>
        <taxon>Arthropoda</taxon>
        <taxon>Hexapoda</taxon>
        <taxon>Insecta</taxon>
        <taxon>Pterygota</taxon>
        <taxon>Neoptera</taxon>
        <taxon>Endopterygota</taxon>
        <taxon>Hymenoptera</taxon>
        <taxon>Apocrita</taxon>
        <taxon>Proctotrupomorpha</taxon>
        <taxon>Chalcidoidea</taxon>
        <taxon>Trichogrammatidae</taxon>
        <taxon>Trichogramma</taxon>
    </lineage>
</organism>
<keyword evidence="2" id="KW-1185">Reference proteome</keyword>
<name>A0ABD2VXD3_9HYME</name>
<sequence length="82" mass="9705">MYLRPIKYIPVPVEQIGTRRVKFSTNRSFSPNSLVEMQWQFCRSQQSIRHRNFWTTHCRRAAINQRPERDALPNAMTQGAKA</sequence>
<dbReference type="Proteomes" id="UP001627154">
    <property type="component" value="Unassembled WGS sequence"/>
</dbReference>
<reference evidence="1 2" key="1">
    <citation type="journal article" date="2024" name="bioRxiv">
        <title>A reference genome for Trichogramma kaykai: A tiny desert-dwelling parasitoid wasp with competing sex-ratio distorters.</title>
        <authorList>
            <person name="Culotta J."/>
            <person name="Lindsey A.R."/>
        </authorList>
    </citation>
    <scope>NUCLEOTIDE SEQUENCE [LARGE SCALE GENOMIC DNA]</scope>
    <source>
        <strain evidence="1 2">KSX58</strain>
    </source>
</reference>
<protein>
    <submittedName>
        <fullName evidence="1">Uncharacterized protein</fullName>
    </submittedName>
</protein>
<comment type="caution">
    <text evidence="1">The sequence shown here is derived from an EMBL/GenBank/DDBJ whole genome shotgun (WGS) entry which is preliminary data.</text>
</comment>
<accession>A0ABD2VXD3</accession>
<dbReference type="EMBL" id="JBJJXI010000159">
    <property type="protein sequence ID" value="KAL3385232.1"/>
    <property type="molecule type" value="Genomic_DNA"/>
</dbReference>
<dbReference type="AlphaFoldDB" id="A0ABD2VXD3"/>
<evidence type="ECO:0000313" key="2">
    <source>
        <dbReference type="Proteomes" id="UP001627154"/>
    </source>
</evidence>
<proteinExistence type="predicted"/>
<evidence type="ECO:0000313" key="1">
    <source>
        <dbReference type="EMBL" id="KAL3385232.1"/>
    </source>
</evidence>
<gene>
    <name evidence="1" type="ORF">TKK_019217</name>
</gene>